<dbReference type="GO" id="GO:0051213">
    <property type="term" value="F:dioxygenase activity"/>
    <property type="evidence" value="ECO:0007669"/>
    <property type="project" value="UniProtKB-KW"/>
</dbReference>
<dbReference type="InterPro" id="IPR050383">
    <property type="entry name" value="GlyoxalaseI/FosfomycinResist"/>
</dbReference>
<gene>
    <name evidence="3" type="ORF">IWX90DRAFT_82314</name>
</gene>
<feature type="domain" description="VOC" evidence="2">
    <location>
        <begin position="16"/>
        <end position="159"/>
    </location>
</feature>
<protein>
    <submittedName>
        <fullName evidence="3">Glyoxalase/Bleomycin resistance protein/Dihydroxybiphenyl dioxygenase</fullName>
    </submittedName>
</protein>
<dbReference type="Gene3D" id="3.10.180.10">
    <property type="entry name" value="2,3-Dihydroxybiphenyl 1,2-Dioxygenase, domain 1"/>
    <property type="match status" value="1"/>
</dbReference>
<keyword evidence="3" id="KW-0560">Oxidoreductase</keyword>
<evidence type="ECO:0000259" key="2">
    <source>
        <dbReference type="PROSITE" id="PS51819"/>
    </source>
</evidence>
<dbReference type="SUPFAM" id="SSF54593">
    <property type="entry name" value="Glyoxalase/Bleomycin resistance protein/Dihydroxybiphenyl dioxygenase"/>
    <property type="match status" value="1"/>
</dbReference>
<dbReference type="InterPro" id="IPR004360">
    <property type="entry name" value="Glyas_Fos-R_dOase_dom"/>
</dbReference>
<evidence type="ECO:0000256" key="1">
    <source>
        <dbReference type="ARBA" id="ARBA00010363"/>
    </source>
</evidence>
<name>A0ABR1XG48_9PEZI</name>
<dbReference type="EMBL" id="JBBWUH010000013">
    <property type="protein sequence ID" value="KAK8153155.1"/>
    <property type="molecule type" value="Genomic_DNA"/>
</dbReference>
<dbReference type="InterPro" id="IPR029068">
    <property type="entry name" value="Glyas_Bleomycin-R_OHBP_Dase"/>
</dbReference>
<dbReference type="Pfam" id="PF00903">
    <property type="entry name" value="Glyoxalase"/>
    <property type="match status" value="1"/>
</dbReference>
<evidence type="ECO:0000313" key="3">
    <source>
        <dbReference type="EMBL" id="KAK8153155.1"/>
    </source>
</evidence>
<organism evidence="3 4">
    <name type="scientific">Phyllosticta citrichinensis</name>
    <dbReference type="NCBI Taxonomy" id="1130410"/>
    <lineage>
        <taxon>Eukaryota</taxon>
        <taxon>Fungi</taxon>
        <taxon>Dikarya</taxon>
        <taxon>Ascomycota</taxon>
        <taxon>Pezizomycotina</taxon>
        <taxon>Dothideomycetes</taxon>
        <taxon>Dothideomycetes incertae sedis</taxon>
        <taxon>Botryosphaeriales</taxon>
        <taxon>Phyllostictaceae</taxon>
        <taxon>Phyllosticta</taxon>
    </lineage>
</organism>
<comment type="caution">
    <text evidence="3">The sequence shown here is derived from an EMBL/GenBank/DDBJ whole genome shotgun (WGS) entry which is preliminary data.</text>
</comment>
<dbReference type="Proteomes" id="UP001456524">
    <property type="component" value="Unassembled WGS sequence"/>
</dbReference>
<dbReference type="PROSITE" id="PS51819">
    <property type="entry name" value="VOC"/>
    <property type="match status" value="1"/>
</dbReference>
<dbReference type="PANTHER" id="PTHR21366">
    <property type="entry name" value="GLYOXALASE FAMILY PROTEIN"/>
    <property type="match status" value="1"/>
</dbReference>
<dbReference type="InterPro" id="IPR037523">
    <property type="entry name" value="VOC_core"/>
</dbReference>
<dbReference type="PANTHER" id="PTHR21366:SF14">
    <property type="entry name" value="GLYOXALASE DOMAIN-CONTAINING PROTEIN 5"/>
    <property type="match status" value="1"/>
</dbReference>
<comment type="similarity">
    <text evidence="1">Belongs to the glyoxalase I family.</text>
</comment>
<proteinExistence type="inferred from homology"/>
<dbReference type="CDD" id="cd07253">
    <property type="entry name" value="GLOD5"/>
    <property type="match status" value="1"/>
</dbReference>
<keyword evidence="3" id="KW-0223">Dioxygenase</keyword>
<accession>A0ABR1XG48</accession>
<reference evidence="3 4" key="1">
    <citation type="journal article" date="2022" name="G3 (Bethesda)">
        <title>Enemy or ally: a genomic approach to elucidate the lifestyle of Phyllosticta citrichinaensis.</title>
        <authorList>
            <person name="Buijs V.A."/>
            <person name="Groenewald J.Z."/>
            <person name="Haridas S."/>
            <person name="LaButti K.M."/>
            <person name="Lipzen A."/>
            <person name="Martin F.M."/>
            <person name="Barry K."/>
            <person name="Grigoriev I.V."/>
            <person name="Crous P.W."/>
            <person name="Seidl M.F."/>
        </authorList>
    </citation>
    <scope>NUCLEOTIDE SEQUENCE [LARGE SCALE GENOMIC DNA]</scope>
    <source>
        <strain evidence="3 4">CBS 129764</strain>
    </source>
</reference>
<sequence>MSSTSTPAAPAFTISALDHLVLYARDVDASIAFYTRHLGMRHQAFTSPATAAGADGGEVRHALLFGLQKINLHAATSPYAPHASSPLPGTADFCLLTETPIDRVAEALAAGGVQCVRFGGRGEELKKDEEGGDVVVQRTGARGRLRSVYVRDPDGNLVE</sequence>
<evidence type="ECO:0000313" key="4">
    <source>
        <dbReference type="Proteomes" id="UP001456524"/>
    </source>
</evidence>
<keyword evidence="4" id="KW-1185">Reference proteome</keyword>